<evidence type="ECO:0000256" key="6">
    <source>
        <dbReference type="ARBA" id="ARBA00022777"/>
    </source>
</evidence>
<dbReference type="InterPro" id="IPR006204">
    <property type="entry name" value="GHMP_kinase_N_dom"/>
</dbReference>
<feature type="binding site" evidence="9">
    <location>
        <begin position="102"/>
        <end position="112"/>
    </location>
    <ligand>
        <name>ATP</name>
        <dbReference type="ChEBI" id="CHEBI:30616"/>
    </ligand>
</feature>
<evidence type="ECO:0000256" key="4">
    <source>
        <dbReference type="ARBA" id="ARBA00022679"/>
    </source>
</evidence>
<dbReference type="NCBIfam" id="TIGR00154">
    <property type="entry name" value="ispE"/>
    <property type="match status" value="1"/>
</dbReference>
<evidence type="ECO:0000256" key="7">
    <source>
        <dbReference type="ARBA" id="ARBA00022840"/>
    </source>
</evidence>
<dbReference type="EMBL" id="MCIF01000002">
    <property type="protein sequence ID" value="RAQ95795.1"/>
    <property type="molecule type" value="Genomic_DNA"/>
</dbReference>
<dbReference type="UniPathway" id="UPA00056">
    <property type="reaction ID" value="UER00094"/>
</dbReference>
<evidence type="ECO:0000259" key="11">
    <source>
        <dbReference type="Pfam" id="PF08544"/>
    </source>
</evidence>
<evidence type="ECO:0000313" key="13">
    <source>
        <dbReference type="Proteomes" id="UP000248706"/>
    </source>
</evidence>
<dbReference type="PANTHER" id="PTHR43527:SF2">
    <property type="entry name" value="4-DIPHOSPHOCYTIDYL-2-C-METHYL-D-ERYTHRITOL KINASE, CHLOROPLASTIC"/>
    <property type="match status" value="1"/>
</dbReference>
<dbReference type="AlphaFoldDB" id="A0A328VNQ6"/>
<dbReference type="Gene3D" id="3.30.70.890">
    <property type="entry name" value="GHMP kinase, C-terminal domain"/>
    <property type="match status" value="1"/>
</dbReference>
<dbReference type="Pfam" id="PF00288">
    <property type="entry name" value="GHMP_kinases_N"/>
    <property type="match status" value="1"/>
</dbReference>
<evidence type="ECO:0000256" key="2">
    <source>
        <dbReference type="ARBA" id="ARBA00012052"/>
    </source>
</evidence>
<feature type="active site" evidence="9">
    <location>
        <position position="144"/>
    </location>
</feature>
<keyword evidence="6 9" id="KW-0418">Kinase</keyword>
<feature type="domain" description="GHMP kinase C-terminal" evidence="11">
    <location>
        <begin position="221"/>
        <end position="284"/>
    </location>
</feature>
<reference evidence="12 13" key="1">
    <citation type="submission" date="2016-08" db="EMBL/GenBank/DDBJ databases">
        <title>Analysis of Carbohydrate Active Enzymes in Thermogemmatispora T81 Reveals Carbohydrate Degradation Ability.</title>
        <authorList>
            <person name="Tomazini A."/>
            <person name="Lal S."/>
            <person name="Stott M."/>
            <person name="Henrissat B."/>
            <person name="Polikarpov I."/>
            <person name="Sparling R."/>
            <person name="Levin D.B."/>
        </authorList>
    </citation>
    <scope>NUCLEOTIDE SEQUENCE [LARGE SCALE GENOMIC DNA]</scope>
    <source>
        <strain evidence="12 13">T81</strain>
    </source>
</reference>
<comment type="catalytic activity">
    <reaction evidence="9">
        <text>4-CDP-2-C-methyl-D-erythritol + ATP = 4-CDP-2-C-methyl-D-erythritol 2-phosphate + ADP + H(+)</text>
        <dbReference type="Rhea" id="RHEA:18437"/>
        <dbReference type="ChEBI" id="CHEBI:15378"/>
        <dbReference type="ChEBI" id="CHEBI:30616"/>
        <dbReference type="ChEBI" id="CHEBI:57823"/>
        <dbReference type="ChEBI" id="CHEBI:57919"/>
        <dbReference type="ChEBI" id="CHEBI:456216"/>
        <dbReference type="EC" id="2.7.1.148"/>
    </reaction>
</comment>
<feature type="active site" evidence="9">
    <location>
        <position position="19"/>
    </location>
</feature>
<dbReference type="InterPro" id="IPR036554">
    <property type="entry name" value="GHMP_kinase_C_sf"/>
</dbReference>
<evidence type="ECO:0000313" key="12">
    <source>
        <dbReference type="EMBL" id="RAQ95795.1"/>
    </source>
</evidence>
<dbReference type="GO" id="GO:0019288">
    <property type="term" value="P:isopentenyl diphosphate biosynthetic process, methylerythritol 4-phosphate pathway"/>
    <property type="evidence" value="ECO:0007669"/>
    <property type="project" value="UniProtKB-UniRule"/>
</dbReference>
<keyword evidence="5 9" id="KW-0547">Nucleotide-binding</keyword>
<evidence type="ECO:0000256" key="5">
    <source>
        <dbReference type="ARBA" id="ARBA00022741"/>
    </source>
</evidence>
<proteinExistence type="inferred from homology"/>
<dbReference type="Proteomes" id="UP000248706">
    <property type="component" value="Unassembled WGS sequence"/>
</dbReference>
<dbReference type="GO" id="GO:0005524">
    <property type="term" value="F:ATP binding"/>
    <property type="evidence" value="ECO:0007669"/>
    <property type="project" value="UniProtKB-UniRule"/>
</dbReference>
<dbReference type="Pfam" id="PF08544">
    <property type="entry name" value="GHMP_kinases_C"/>
    <property type="match status" value="1"/>
</dbReference>
<evidence type="ECO:0000256" key="3">
    <source>
        <dbReference type="ARBA" id="ARBA00017473"/>
    </source>
</evidence>
<dbReference type="Gene3D" id="3.30.230.10">
    <property type="match status" value="1"/>
</dbReference>
<keyword evidence="13" id="KW-1185">Reference proteome</keyword>
<dbReference type="PANTHER" id="PTHR43527">
    <property type="entry name" value="4-DIPHOSPHOCYTIDYL-2-C-METHYL-D-ERYTHRITOL KINASE, CHLOROPLASTIC"/>
    <property type="match status" value="1"/>
</dbReference>
<comment type="caution">
    <text evidence="12">The sequence shown here is derived from an EMBL/GenBank/DDBJ whole genome shotgun (WGS) entry which is preliminary data.</text>
</comment>
<dbReference type="InterPro" id="IPR013750">
    <property type="entry name" value="GHMP_kinase_C_dom"/>
</dbReference>
<feature type="domain" description="GHMP kinase N-terminal" evidence="10">
    <location>
        <begin position="74"/>
        <end position="152"/>
    </location>
</feature>
<keyword evidence="4 9" id="KW-0808">Transferase</keyword>
<sequence length="308" mass="33414">MQWQWLQPGSSCTVRAYAKINLTLDVLGRRGDGYHALATVMQTIDLYDTLSLTLREDGLMHLVCTQPELSTETNLALRAATLLREHTGERRGVLIELQKRIPSAAGLGGGSSDAAAVLLALTRLWQLRLTATELVELAASLGSDVPFFLYGGLALCEGRGELVTPLPPRWPAELRWLVLLKPAISVATAGVFRALTARDYSDGSHTQAVCTALHAQRMPELVHLHNGLERGVMERYAEVAAGRAALLEAGAPFVRLSGSGPTLFTALADLEEAHRLWLLLQEQGYEVYLTQVVYPSAESLTLASVAAH</sequence>
<dbReference type="HAMAP" id="MF_00061">
    <property type="entry name" value="IspE"/>
    <property type="match status" value="1"/>
</dbReference>
<dbReference type="InterPro" id="IPR020568">
    <property type="entry name" value="Ribosomal_Su5_D2-typ_SF"/>
</dbReference>
<evidence type="ECO:0000259" key="10">
    <source>
        <dbReference type="Pfam" id="PF00288"/>
    </source>
</evidence>
<organism evidence="12 13">
    <name type="scientific">Thermogemmatispora tikiterensis</name>
    <dbReference type="NCBI Taxonomy" id="1825093"/>
    <lineage>
        <taxon>Bacteria</taxon>
        <taxon>Bacillati</taxon>
        <taxon>Chloroflexota</taxon>
        <taxon>Ktedonobacteria</taxon>
        <taxon>Thermogemmatisporales</taxon>
        <taxon>Thermogemmatisporaceae</taxon>
        <taxon>Thermogemmatispora</taxon>
    </lineage>
</organism>
<dbReference type="SUPFAM" id="SSF55060">
    <property type="entry name" value="GHMP Kinase, C-terminal domain"/>
    <property type="match status" value="1"/>
</dbReference>
<evidence type="ECO:0000256" key="8">
    <source>
        <dbReference type="ARBA" id="ARBA00032554"/>
    </source>
</evidence>
<dbReference type="PIRSF" id="PIRSF010376">
    <property type="entry name" value="IspE"/>
    <property type="match status" value="1"/>
</dbReference>
<dbReference type="GO" id="GO:0016114">
    <property type="term" value="P:terpenoid biosynthetic process"/>
    <property type="evidence" value="ECO:0007669"/>
    <property type="project" value="UniProtKB-UniRule"/>
</dbReference>
<name>A0A328VNQ6_9CHLR</name>
<dbReference type="GO" id="GO:0050515">
    <property type="term" value="F:4-(cytidine 5'-diphospho)-2-C-methyl-D-erythritol kinase activity"/>
    <property type="evidence" value="ECO:0007669"/>
    <property type="project" value="UniProtKB-UniRule"/>
</dbReference>
<dbReference type="SUPFAM" id="SSF54211">
    <property type="entry name" value="Ribosomal protein S5 domain 2-like"/>
    <property type="match status" value="1"/>
</dbReference>
<comment type="similarity">
    <text evidence="1 9">Belongs to the GHMP kinase family. IspE subfamily.</text>
</comment>
<comment type="function">
    <text evidence="9">Catalyzes the phosphorylation of the position 2 hydroxy group of 4-diphosphocytidyl-2C-methyl-D-erythritol.</text>
</comment>
<comment type="pathway">
    <text evidence="9">Isoprenoid biosynthesis; isopentenyl diphosphate biosynthesis via DXP pathway; isopentenyl diphosphate from 1-deoxy-D-xylulose 5-phosphate: step 3/6.</text>
</comment>
<protein>
    <recommendedName>
        <fullName evidence="3 9">4-diphosphocytidyl-2-C-methyl-D-erythritol kinase</fullName>
        <shortName evidence="9">CMK</shortName>
        <ecNumber evidence="2 9">2.7.1.148</ecNumber>
    </recommendedName>
    <alternativeName>
        <fullName evidence="8 9">4-(cytidine-5'-diphospho)-2-C-methyl-D-erythritol kinase</fullName>
    </alternativeName>
</protein>
<dbReference type="InterPro" id="IPR014721">
    <property type="entry name" value="Ribsml_uS5_D2-typ_fold_subgr"/>
</dbReference>
<evidence type="ECO:0000256" key="1">
    <source>
        <dbReference type="ARBA" id="ARBA00009684"/>
    </source>
</evidence>
<keyword evidence="9" id="KW-0414">Isoprene biosynthesis</keyword>
<accession>A0A328VNQ6</accession>
<keyword evidence="7 9" id="KW-0067">ATP-binding</keyword>
<dbReference type="EC" id="2.7.1.148" evidence="2 9"/>
<dbReference type="InterPro" id="IPR004424">
    <property type="entry name" value="IspE"/>
</dbReference>
<evidence type="ECO:0000256" key="9">
    <source>
        <dbReference type="HAMAP-Rule" id="MF_00061"/>
    </source>
</evidence>
<gene>
    <name evidence="9" type="primary">ispE</name>
    <name evidence="12" type="ORF">A4R35_09630</name>
</gene>